<evidence type="ECO:0000313" key="4">
    <source>
        <dbReference type="Proteomes" id="UP000181870"/>
    </source>
</evidence>
<name>A0A1G8AF99_BACOV</name>
<dbReference type="InterPro" id="IPR025408">
    <property type="entry name" value="DUF4134"/>
</dbReference>
<dbReference type="EMBL" id="FNDO01000002">
    <property type="protein sequence ID" value="SDH19695.1"/>
    <property type="molecule type" value="Genomic_DNA"/>
</dbReference>
<dbReference type="AlphaFoldDB" id="A0A1G8AF99"/>
<evidence type="ECO:0000256" key="1">
    <source>
        <dbReference type="SAM" id="Phobius"/>
    </source>
</evidence>
<keyword evidence="2" id="KW-0732">Signal</keyword>
<keyword evidence="1" id="KW-1133">Transmembrane helix</keyword>
<feature type="chain" id="PRO_5010183291" evidence="2">
    <location>
        <begin position="39"/>
        <end position="140"/>
    </location>
</feature>
<proteinExistence type="predicted"/>
<dbReference type="RefSeq" id="WP_074635707.1">
    <property type="nucleotide sequence ID" value="NZ_FNDO01000002.1"/>
</dbReference>
<evidence type="ECO:0000256" key="2">
    <source>
        <dbReference type="SAM" id="SignalP"/>
    </source>
</evidence>
<accession>A0A1G8AF99</accession>
<dbReference type="Pfam" id="PF13572">
    <property type="entry name" value="DUF4134"/>
    <property type="match status" value="1"/>
</dbReference>
<feature type="signal peptide" evidence="2">
    <location>
        <begin position="1"/>
        <end position="38"/>
    </location>
</feature>
<gene>
    <name evidence="3" type="ORF">SAMN05192582_1002161</name>
</gene>
<sequence>MIQKIKNKFVSMGKSLCSSQRMKTMALMLAVGTTAAFAQNAAGDYSAGTTALSTVTTEIAKYIPFVVKLCYAIAGIVAVVGAISVYIKMNNEEQDVKNILVLQNWLERIRKEVINKALSIKRISEFLNFPILAQPTLKKI</sequence>
<keyword evidence="1" id="KW-0812">Transmembrane</keyword>
<evidence type="ECO:0000313" key="3">
    <source>
        <dbReference type="EMBL" id="SDH19695.1"/>
    </source>
</evidence>
<protein>
    <submittedName>
        <fullName evidence="3">Uncharacterized protein</fullName>
    </submittedName>
</protein>
<feature type="transmembrane region" description="Helical" evidence="1">
    <location>
        <begin position="62"/>
        <end position="87"/>
    </location>
</feature>
<dbReference type="Proteomes" id="UP000181870">
    <property type="component" value="Unassembled WGS sequence"/>
</dbReference>
<keyword evidence="1" id="KW-0472">Membrane</keyword>
<organism evidence="3 4">
    <name type="scientific">Bacteroides ovatus</name>
    <dbReference type="NCBI Taxonomy" id="28116"/>
    <lineage>
        <taxon>Bacteria</taxon>
        <taxon>Pseudomonadati</taxon>
        <taxon>Bacteroidota</taxon>
        <taxon>Bacteroidia</taxon>
        <taxon>Bacteroidales</taxon>
        <taxon>Bacteroidaceae</taxon>
        <taxon>Bacteroides</taxon>
    </lineage>
</organism>
<reference evidence="3 4" key="1">
    <citation type="submission" date="2016-10" db="EMBL/GenBank/DDBJ databases">
        <authorList>
            <person name="de Groot N.N."/>
        </authorList>
    </citation>
    <scope>NUCLEOTIDE SEQUENCE [LARGE SCALE GENOMIC DNA]</scope>
    <source>
        <strain evidence="3 4">NLAE-zl-C57</strain>
    </source>
</reference>